<evidence type="ECO:0000256" key="4">
    <source>
        <dbReference type="ARBA" id="ARBA00022741"/>
    </source>
</evidence>
<dbReference type="GO" id="GO:0046677">
    <property type="term" value="P:response to antibiotic"/>
    <property type="evidence" value="ECO:0007669"/>
    <property type="project" value="UniProtKB-KW"/>
</dbReference>
<keyword evidence="12" id="KW-1185">Reference proteome</keyword>
<dbReference type="EMBL" id="SMKZ01000063">
    <property type="protein sequence ID" value="TDD98942.1"/>
    <property type="molecule type" value="Genomic_DNA"/>
</dbReference>
<evidence type="ECO:0000313" key="12">
    <source>
        <dbReference type="Proteomes" id="UP000294739"/>
    </source>
</evidence>
<dbReference type="FunFam" id="3.40.50.300:FF:000589">
    <property type="entry name" value="ABC transporter, ATP-binding subunit"/>
    <property type="match status" value="1"/>
</dbReference>
<dbReference type="Gene3D" id="3.40.50.300">
    <property type="entry name" value="P-loop containing nucleotide triphosphate hydrolases"/>
    <property type="match status" value="1"/>
</dbReference>
<dbReference type="NCBIfam" id="TIGR01188">
    <property type="entry name" value="drrA"/>
    <property type="match status" value="1"/>
</dbReference>
<gene>
    <name evidence="11" type="ORF">E1269_28080</name>
</gene>
<name>A0A4R5CN18_9ACTN</name>
<comment type="caution">
    <text evidence="11">The sequence shown here is derived from an EMBL/GenBank/DDBJ whole genome shotgun (WGS) entry which is preliminary data.</text>
</comment>
<dbReference type="AlphaFoldDB" id="A0A4R5CN18"/>
<dbReference type="PROSITE" id="PS00211">
    <property type="entry name" value="ABC_TRANSPORTER_1"/>
    <property type="match status" value="1"/>
</dbReference>
<dbReference type="SMART" id="SM00382">
    <property type="entry name" value="AAA"/>
    <property type="match status" value="1"/>
</dbReference>
<reference evidence="11 12" key="1">
    <citation type="submission" date="2019-03" db="EMBL/GenBank/DDBJ databases">
        <title>Draft genome sequences of novel Actinobacteria.</title>
        <authorList>
            <person name="Sahin N."/>
            <person name="Ay H."/>
            <person name="Saygin H."/>
        </authorList>
    </citation>
    <scope>NUCLEOTIDE SEQUENCE [LARGE SCALE GENOMIC DNA]</scope>
    <source>
        <strain evidence="11 12">5K138</strain>
    </source>
</reference>
<accession>A0A4R5CN18</accession>
<keyword evidence="8" id="KW-0046">Antibiotic resistance</keyword>
<sequence>MSPVPEGSPLPTSTHAIRAEGLLKRYGDKTALDGFDLAVPQGMVYGLLGPNGAGKTTAVRIMATLLRLDGGRAEVAGHDVATEPRKVRRRIGFTGQAPAVDEILTGRQNLRMFGRLFHLSQALAYSRADELLRQFDLTDAADKGVKEYSGGMRRRLDLAASMILAPKVLFLDEPTTGLDPRGRNEVWSAVRSLVAGGTTVLLTTQYLDEADQLAERVAVIDHGKVIADDSPVALKQRIGGDQIEVVLQESVDLPVALPVVAKVAAAAPEVDDENRRITAPVEHRVAALTEVARTLQDEGIGVEDIGLRRPTLDEVFLRLTGHRTGEEVSA</sequence>
<dbReference type="InterPro" id="IPR003439">
    <property type="entry name" value="ABC_transporter-like_ATP-bd"/>
</dbReference>
<dbReference type="InterPro" id="IPR027417">
    <property type="entry name" value="P-loop_NTPase"/>
</dbReference>
<dbReference type="GO" id="GO:0005524">
    <property type="term" value="F:ATP binding"/>
    <property type="evidence" value="ECO:0007669"/>
    <property type="project" value="UniProtKB-KW"/>
</dbReference>
<dbReference type="PANTHER" id="PTHR42711">
    <property type="entry name" value="ABC TRANSPORTER ATP-BINDING PROTEIN"/>
    <property type="match status" value="1"/>
</dbReference>
<comment type="subcellular location">
    <subcellularLocation>
        <location evidence="1">Cell membrane</location>
        <topology evidence="1">Peripheral membrane protein</topology>
        <orientation evidence="1">Cytoplasmic side</orientation>
    </subcellularLocation>
</comment>
<dbReference type="OrthoDB" id="9804819at2"/>
<dbReference type="FunCoup" id="A0A4R5CN18">
    <property type="interactions" value="72"/>
</dbReference>
<evidence type="ECO:0000313" key="11">
    <source>
        <dbReference type="EMBL" id="TDD98942.1"/>
    </source>
</evidence>
<dbReference type="SUPFAM" id="SSF52540">
    <property type="entry name" value="P-loop containing nucleoside triphosphate hydrolases"/>
    <property type="match status" value="1"/>
</dbReference>
<evidence type="ECO:0000256" key="9">
    <source>
        <dbReference type="ARBA" id="ARBA00049985"/>
    </source>
</evidence>
<evidence type="ECO:0000256" key="6">
    <source>
        <dbReference type="ARBA" id="ARBA00022967"/>
    </source>
</evidence>
<dbReference type="PROSITE" id="PS50893">
    <property type="entry name" value="ABC_TRANSPORTER_2"/>
    <property type="match status" value="1"/>
</dbReference>
<keyword evidence="5 11" id="KW-0067">ATP-binding</keyword>
<evidence type="ECO:0000256" key="8">
    <source>
        <dbReference type="ARBA" id="ARBA00023251"/>
    </source>
</evidence>
<evidence type="ECO:0000256" key="5">
    <source>
        <dbReference type="ARBA" id="ARBA00022840"/>
    </source>
</evidence>
<dbReference type="PANTHER" id="PTHR42711:SF19">
    <property type="entry name" value="DOXORUBICIN RESISTANCE ATP-BINDING PROTEIN DRRA"/>
    <property type="match status" value="1"/>
</dbReference>
<keyword evidence="4" id="KW-0547">Nucleotide-binding</keyword>
<dbReference type="Pfam" id="PF00005">
    <property type="entry name" value="ABC_tran"/>
    <property type="match status" value="1"/>
</dbReference>
<dbReference type="InterPro" id="IPR003593">
    <property type="entry name" value="AAA+_ATPase"/>
</dbReference>
<dbReference type="GO" id="GO:0016887">
    <property type="term" value="F:ATP hydrolysis activity"/>
    <property type="evidence" value="ECO:0007669"/>
    <property type="project" value="InterPro"/>
</dbReference>
<evidence type="ECO:0000256" key="7">
    <source>
        <dbReference type="ARBA" id="ARBA00023136"/>
    </source>
</evidence>
<dbReference type="InParanoid" id="A0A4R5CN18"/>
<dbReference type="InterPro" id="IPR005894">
    <property type="entry name" value="DrrA"/>
</dbReference>
<evidence type="ECO:0000256" key="3">
    <source>
        <dbReference type="ARBA" id="ARBA00022475"/>
    </source>
</evidence>
<keyword evidence="2" id="KW-0813">Transport</keyword>
<feature type="domain" description="ABC transporter" evidence="10">
    <location>
        <begin position="17"/>
        <end position="247"/>
    </location>
</feature>
<evidence type="ECO:0000256" key="1">
    <source>
        <dbReference type="ARBA" id="ARBA00004413"/>
    </source>
</evidence>
<keyword evidence="3" id="KW-1003">Cell membrane</keyword>
<proteinExistence type="inferred from homology"/>
<dbReference type="Proteomes" id="UP000294739">
    <property type="component" value="Unassembled WGS sequence"/>
</dbReference>
<dbReference type="InterPro" id="IPR017871">
    <property type="entry name" value="ABC_transporter-like_CS"/>
</dbReference>
<comment type="similarity">
    <text evidence="9">Belongs to the ABC transporter superfamily. Drug exporter-1 (DrugE1) (TC 3.A.1.105) family.</text>
</comment>
<dbReference type="GO" id="GO:1900753">
    <property type="term" value="P:doxorubicin transport"/>
    <property type="evidence" value="ECO:0007669"/>
    <property type="project" value="InterPro"/>
</dbReference>
<evidence type="ECO:0000256" key="2">
    <source>
        <dbReference type="ARBA" id="ARBA00022448"/>
    </source>
</evidence>
<protein>
    <submittedName>
        <fullName evidence="11">ATP-binding cassette domain-containing protein</fullName>
    </submittedName>
</protein>
<keyword evidence="6" id="KW-1278">Translocase</keyword>
<organism evidence="11 12">
    <name type="scientific">Jiangella asiatica</name>
    <dbReference type="NCBI Taxonomy" id="2530372"/>
    <lineage>
        <taxon>Bacteria</taxon>
        <taxon>Bacillati</taxon>
        <taxon>Actinomycetota</taxon>
        <taxon>Actinomycetes</taxon>
        <taxon>Jiangellales</taxon>
        <taxon>Jiangellaceae</taxon>
        <taxon>Jiangella</taxon>
    </lineage>
</organism>
<evidence type="ECO:0000259" key="10">
    <source>
        <dbReference type="PROSITE" id="PS50893"/>
    </source>
</evidence>
<keyword evidence="7" id="KW-0472">Membrane</keyword>
<dbReference type="GO" id="GO:0005886">
    <property type="term" value="C:plasma membrane"/>
    <property type="evidence" value="ECO:0007669"/>
    <property type="project" value="UniProtKB-SubCell"/>
</dbReference>
<dbReference type="GO" id="GO:0043215">
    <property type="term" value="P:daunorubicin transport"/>
    <property type="evidence" value="ECO:0007669"/>
    <property type="project" value="InterPro"/>
</dbReference>
<dbReference type="InterPro" id="IPR050763">
    <property type="entry name" value="ABC_transporter_ATP-binding"/>
</dbReference>